<organism evidence="2 3">
    <name type="scientific">Araneus ventricosus</name>
    <name type="common">Orbweaver spider</name>
    <name type="synonym">Epeira ventricosa</name>
    <dbReference type="NCBI Taxonomy" id="182803"/>
    <lineage>
        <taxon>Eukaryota</taxon>
        <taxon>Metazoa</taxon>
        <taxon>Ecdysozoa</taxon>
        <taxon>Arthropoda</taxon>
        <taxon>Chelicerata</taxon>
        <taxon>Arachnida</taxon>
        <taxon>Araneae</taxon>
        <taxon>Araneomorphae</taxon>
        <taxon>Entelegynae</taxon>
        <taxon>Araneoidea</taxon>
        <taxon>Araneidae</taxon>
        <taxon>Araneus</taxon>
    </lineage>
</organism>
<gene>
    <name evidence="2" type="ORF">AVEN_138535_1</name>
</gene>
<proteinExistence type="predicted"/>
<dbReference type="PANTHER" id="PTHR33327:SF3">
    <property type="entry name" value="RNA-DIRECTED DNA POLYMERASE"/>
    <property type="match status" value="1"/>
</dbReference>
<dbReference type="PANTHER" id="PTHR33327">
    <property type="entry name" value="ENDONUCLEASE"/>
    <property type="match status" value="1"/>
</dbReference>
<protein>
    <recommendedName>
        <fullName evidence="1">DUF7041 domain-containing protein</fullName>
    </recommendedName>
</protein>
<dbReference type="AlphaFoldDB" id="A0A4Y2GIG3"/>
<evidence type="ECO:0000313" key="3">
    <source>
        <dbReference type="Proteomes" id="UP000499080"/>
    </source>
</evidence>
<evidence type="ECO:0000313" key="2">
    <source>
        <dbReference type="EMBL" id="GBM52566.1"/>
    </source>
</evidence>
<evidence type="ECO:0000259" key="1">
    <source>
        <dbReference type="Pfam" id="PF23055"/>
    </source>
</evidence>
<sequence>MRGKNLPVAMMCAEWRNGGNIQHSQEKLFELLFLFTNCLSMGIPVVSDEDVERVESQFVIAGISNDSRKFHAVVAALNSNVLSRVRDIVSNPPLENAYIALKDRVLQHFAQSSSAQLNLLLKDLQLGDKRPSHLLSEMRNLAPAKMEDDILQTLWLQRLPANLQQILSVCKASLDELAQIADKIHEVSGCNLTVSRVESKSDQVELDAIKAELADLKNMAKKLSISQYSQGRIKPRRRSLTPSRRIADKNVEPKRLCWYHNRFGDKAYKCVKPCAYSLN</sequence>
<name>A0A4Y2GIG3_ARAVE</name>
<dbReference type="InterPro" id="IPR055469">
    <property type="entry name" value="DUF7041"/>
</dbReference>
<accession>A0A4Y2GIG3</accession>
<reference evidence="2 3" key="1">
    <citation type="journal article" date="2019" name="Sci. Rep.">
        <title>Orb-weaving spider Araneus ventricosus genome elucidates the spidroin gene catalogue.</title>
        <authorList>
            <person name="Kono N."/>
            <person name="Nakamura H."/>
            <person name="Ohtoshi R."/>
            <person name="Moran D.A.P."/>
            <person name="Shinohara A."/>
            <person name="Yoshida Y."/>
            <person name="Fujiwara M."/>
            <person name="Mori M."/>
            <person name="Tomita M."/>
            <person name="Arakawa K."/>
        </authorList>
    </citation>
    <scope>NUCLEOTIDE SEQUENCE [LARGE SCALE GENOMIC DNA]</scope>
</reference>
<keyword evidence="3" id="KW-1185">Reference proteome</keyword>
<feature type="domain" description="DUF7041" evidence="1">
    <location>
        <begin position="53"/>
        <end position="121"/>
    </location>
</feature>
<comment type="caution">
    <text evidence="2">The sequence shown here is derived from an EMBL/GenBank/DDBJ whole genome shotgun (WGS) entry which is preliminary data.</text>
</comment>
<dbReference type="Proteomes" id="UP000499080">
    <property type="component" value="Unassembled WGS sequence"/>
</dbReference>
<dbReference type="EMBL" id="BGPR01001383">
    <property type="protein sequence ID" value="GBM52566.1"/>
    <property type="molecule type" value="Genomic_DNA"/>
</dbReference>
<dbReference type="Pfam" id="PF23055">
    <property type="entry name" value="DUF7041"/>
    <property type="match status" value="1"/>
</dbReference>
<dbReference type="OrthoDB" id="8066980at2759"/>